<evidence type="ECO:0000256" key="1">
    <source>
        <dbReference type="ARBA" id="ARBA00001946"/>
    </source>
</evidence>
<dbReference type="Proteomes" id="UP000315303">
    <property type="component" value="Unassembled WGS sequence"/>
</dbReference>
<dbReference type="PROSITE" id="PS00893">
    <property type="entry name" value="NUDIX_BOX"/>
    <property type="match status" value="1"/>
</dbReference>
<reference evidence="4 5" key="1">
    <citation type="submission" date="2019-01" db="EMBL/GenBank/DDBJ databases">
        <title>Litorilituus lipolytica sp. nov., isolated from intertidal sand of the Yellow Sea in China.</title>
        <authorList>
            <person name="Liu A."/>
        </authorList>
    </citation>
    <scope>NUCLEOTIDE SEQUENCE [LARGE SCALE GENOMIC DNA]</scope>
    <source>
        <strain evidence="4 5">RZ04</strain>
    </source>
</reference>
<dbReference type="SUPFAM" id="SSF55811">
    <property type="entry name" value="Nudix"/>
    <property type="match status" value="1"/>
</dbReference>
<dbReference type="InterPro" id="IPR000086">
    <property type="entry name" value="NUDIX_hydrolase_dom"/>
</dbReference>
<protein>
    <submittedName>
        <fullName evidence="4">NUDIX domain-containing protein</fullName>
    </submittedName>
</protein>
<dbReference type="GO" id="GO:0016787">
    <property type="term" value="F:hydrolase activity"/>
    <property type="evidence" value="ECO:0007669"/>
    <property type="project" value="UniProtKB-KW"/>
</dbReference>
<keyword evidence="5" id="KW-1185">Reference proteome</keyword>
<evidence type="ECO:0000313" key="5">
    <source>
        <dbReference type="Proteomes" id="UP000315303"/>
    </source>
</evidence>
<evidence type="ECO:0000313" key="4">
    <source>
        <dbReference type="EMBL" id="TPH19274.1"/>
    </source>
</evidence>
<accession>A0A502L856</accession>
<sequence length="172" mass="19777">MRLLKTTTHADITDLSASQFTRKASRAVVLKGEDILLLYTKRYHDYSLPGGGIDAHETNICGLVRELKEETGAHNINHIKAFGKYEEYRPWYKDDFDIVHMVSYCYTCTIDDELLNPELESHEIANGMHPTWINIHEAIAHNEHTIAHSNKKGMSIERETFLLKLIVKELVN</sequence>
<dbReference type="InterPro" id="IPR015797">
    <property type="entry name" value="NUDIX_hydrolase-like_dom_sf"/>
</dbReference>
<dbReference type="EMBL" id="SAWY01000001">
    <property type="protein sequence ID" value="TPH19274.1"/>
    <property type="molecule type" value="Genomic_DNA"/>
</dbReference>
<dbReference type="InterPro" id="IPR020084">
    <property type="entry name" value="NUDIX_hydrolase_CS"/>
</dbReference>
<dbReference type="CDD" id="cd02883">
    <property type="entry name" value="NUDIX_Hydrolase"/>
    <property type="match status" value="1"/>
</dbReference>
<evidence type="ECO:0000256" key="2">
    <source>
        <dbReference type="ARBA" id="ARBA00022801"/>
    </source>
</evidence>
<dbReference type="RefSeq" id="WP_140600870.1">
    <property type="nucleotide sequence ID" value="NZ_SAWY01000001.1"/>
</dbReference>
<dbReference type="AlphaFoldDB" id="A0A502L856"/>
<gene>
    <name evidence="4" type="ORF">EPA86_00680</name>
</gene>
<keyword evidence="2" id="KW-0378">Hydrolase</keyword>
<dbReference type="PROSITE" id="PS51462">
    <property type="entry name" value="NUDIX"/>
    <property type="match status" value="1"/>
</dbReference>
<evidence type="ECO:0000259" key="3">
    <source>
        <dbReference type="PROSITE" id="PS51462"/>
    </source>
</evidence>
<comment type="caution">
    <text evidence="4">The sequence shown here is derived from an EMBL/GenBank/DDBJ whole genome shotgun (WGS) entry which is preliminary data.</text>
</comment>
<dbReference type="Gene3D" id="3.90.79.10">
    <property type="entry name" value="Nucleoside Triphosphate Pyrophosphohydrolase"/>
    <property type="match status" value="1"/>
</dbReference>
<feature type="domain" description="Nudix hydrolase" evidence="3">
    <location>
        <begin position="20"/>
        <end position="160"/>
    </location>
</feature>
<proteinExistence type="predicted"/>
<comment type="cofactor">
    <cofactor evidence="1">
        <name>Mg(2+)</name>
        <dbReference type="ChEBI" id="CHEBI:18420"/>
    </cofactor>
</comment>
<dbReference type="PANTHER" id="PTHR43046">
    <property type="entry name" value="GDP-MANNOSE MANNOSYL HYDROLASE"/>
    <property type="match status" value="1"/>
</dbReference>
<dbReference type="OrthoDB" id="9804442at2"/>
<dbReference type="PANTHER" id="PTHR43046:SF15">
    <property type="entry name" value="MUTT_NUDIX FAMILY PROTEIN"/>
    <property type="match status" value="1"/>
</dbReference>
<name>A0A502L856_9GAMM</name>
<organism evidence="4 5">
    <name type="scientific">Litorilituus lipolyticus</name>
    <dbReference type="NCBI Taxonomy" id="2491017"/>
    <lineage>
        <taxon>Bacteria</taxon>
        <taxon>Pseudomonadati</taxon>
        <taxon>Pseudomonadota</taxon>
        <taxon>Gammaproteobacteria</taxon>
        <taxon>Alteromonadales</taxon>
        <taxon>Colwelliaceae</taxon>
        <taxon>Litorilituus</taxon>
    </lineage>
</organism>
<dbReference type="Pfam" id="PF00293">
    <property type="entry name" value="NUDIX"/>
    <property type="match status" value="1"/>
</dbReference>